<evidence type="ECO:0000313" key="2">
    <source>
        <dbReference type="EMBL" id="EXK37372.1"/>
    </source>
</evidence>
<sequence>MDADRYLGHWTCRRNIISRFDHVFRSNYRFLGETTLVSFSFLYGTRPTCLFVHAAKDSTTFFLPLRVSELQNPPPPPHRQSTKRLAHQRRNRPWPLSLHP</sequence>
<dbReference type="Proteomes" id="UP000030703">
    <property type="component" value="Unassembled WGS sequence"/>
</dbReference>
<dbReference type="VEuPathDB" id="FungiDB:FOMG_08144"/>
<dbReference type="OrthoDB" id="10416170at2759"/>
<feature type="region of interest" description="Disordered" evidence="1">
    <location>
        <begin position="70"/>
        <end position="100"/>
    </location>
</feature>
<accession>X0A917</accession>
<reference evidence="2" key="2">
    <citation type="submission" date="2012-05" db="EMBL/GenBank/DDBJ databases">
        <title>Annotation of the Genome Sequence of Fusarium oxysporum f. sp. melonis 26406.</title>
        <authorList>
            <consortium name="The Broad Institute Genomics Platform"/>
            <person name="Ma L.-J."/>
            <person name="Corby-Kistler H."/>
            <person name="Broz K."/>
            <person name="Gale L.R."/>
            <person name="Jonkers W."/>
            <person name="O'Donnell K."/>
            <person name="Ploetz R."/>
            <person name="Steinberg C."/>
            <person name="Schwartz D.C."/>
            <person name="VanEtten H."/>
            <person name="Zhou S."/>
            <person name="Young S.K."/>
            <person name="Zeng Q."/>
            <person name="Gargeya S."/>
            <person name="Fitzgerald M."/>
            <person name="Abouelleil A."/>
            <person name="Alvarado L."/>
            <person name="Chapman S.B."/>
            <person name="Gainer-Dewar J."/>
            <person name="Goldberg J."/>
            <person name="Griggs A."/>
            <person name="Gujja S."/>
            <person name="Hansen M."/>
            <person name="Howarth C."/>
            <person name="Imamovic A."/>
            <person name="Ireland A."/>
            <person name="Larimer J."/>
            <person name="McCowan C."/>
            <person name="Murphy C."/>
            <person name="Pearson M."/>
            <person name="Poon T.W."/>
            <person name="Priest M."/>
            <person name="Roberts A."/>
            <person name="Saif S."/>
            <person name="Shea T."/>
            <person name="Sykes S."/>
            <person name="Wortman J."/>
            <person name="Nusbaum C."/>
            <person name="Birren B."/>
        </authorList>
    </citation>
    <scope>NUCLEOTIDE SEQUENCE</scope>
    <source>
        <strain evidence="2">26406</strain>
    </source>
</reference>
<dbReference type="AlphaFoldDB" id="X0A917"/>
<gene>
    <name evidence="2" type="ORF">FOMG_08144</name>
</gene>
<reference evidence="2" key="1">
    <citation type="submission" date="2012-04" db="EMBL/GenBank/DDBJ databases">
        <title>The Genome Sequence of Fusarium oxysporum melonis.</title>
        <authorList>
            <consortium name="The Broad Institute Genome Sequencing Platform"/>
            <person name="Ma L.-J."/>
            <person name="Gale L.R."/>
            <person name="Schwartz D.C."/>
            <person name="Zhou S."/>
            <person name="Corby-Kistler H."/>
            <person name="Young S.K."/>
            <person name="Zeng Q."/>
            <person name="Gargeya S."/>
            <person name="Fitzgerald M."/>
            <person name="Haas B."/>
            <person name="Abouelleil A."/>
            <person name="Alvarado L."/>
            <person name="Arachchi H.M."/>
            <person name="Berlin A."/>
            <person name="Brown A."/>
            <person name="Chapman S.B."/>
            <person name="Chen Z."/>
            <person name="Dunbar C."/>
            <person name="Freedman E."/>
            <person name="Gearin G."/>
            <person name="Goldberg J."/>
            <person name="Griggs A."/>
            <person name="Gujja S."/>
            <person name="Heiman D."/>
            <person name="Howarth C."/>
            <person name="Larson L."/>
            <person name="Lui A."/>
            <person name="MacDonald P.J.P."/>
            <person name="Montmayeur A."/>
            <person name="Murphy C."/>
            <person name="Neiman D."/>
            <person name="Pearson M."/>
            <person name="Priest M."/>
            <person name="Roberts A."/>
            <person name="Saif S."/>
            <person name="Shea T."/>
            <person name="Shenoy N."/>
            <person name="Sisk P."/>
            <person name="Stolte C."/>
            <person name="Sykes S."/>
            <person name="Wortman J."/>
            <person name="Nusbaum C."/>
            <person name="Birren B."/>
        </authorList>
    </citation>
    <scope>NUCLEOTIDE SEQUENCE</scope>
    <source>
        <strain evidence="2">26406</strain>
    </source>
</reference>
<proteinExistence type="predicted"/>
<feature type="compositionally biased region" description="Basic residues" evidence="1">
    <location>
        <begin position="80"/>
        <end position="92"/>
    </location>
</feature>
<organism evidence="2">
    <name type="scientific">Fusarium oxysporum f. sp. melonis 26406</name>
    <dbReference type="NCBI Taxonomy" id="1089452"/>
    <lineage>
        <taxon>Eukaryota</taxon>
        <taxon>Fungi</taxon>
        <taxon>Dikarya</taxon>
        <taxon>Ascomycota</taxon>
        <taxon>Pezizomycotina</taxon>
        <taxon>Sordariomycetes</taxon>
        <taxon>Hypocreomycetidae</taxon>
        <taxon>Hypocreales</taxon>
        <taxon>Nectriaceae</taxon>
        <taxon>Fusarium</taxon>
        <taxon>Fusarium oxysporum species complex</taxon>
    </lineage>
</organism>
<evidence type="ECO:0000256" key="1">
    <source>
        <dbReference type="SAM" id="MobiDB-lite"/>
    </source>
</evidence>
<protein>
    <submittedName>
        <fullName evidence="2">Uncharacterized protein</fullName>
    </submittedName>
</protein>
<name>X0A917_FUSOX</name>
<dbReference type="HOGENOM" id="CLU_2306290_0_0_1"/>
<dbReference type="EMBL" id="JH659333">
    <property type="protein sequence ID" value="EXK37372.1"/>
    <property type="molecule type" value="Genomic_DNA"/>
</dbReference>